<dbReference type="Pfam" id="PF20222">
    <property type="entry name" value="DUF6581"/>
    <property type="match status" value="1"/>
</dbReference>
<feature type="region of interest" description="Disordered" evidence="6">
    <location>
        <begin position="1409"/>
        <end position="1441"/>
    </location>
</feature>
<name>A0A5C3QWG0_9AGAR</name>
<dbReference type="SUPFAM" id="SSF46785">
    <property type="entry name" value="Winged helix' DNA-binding domain"/>
    <property type="match status" value="1"/>
</dbReference>
<dbReference type="InterPro" id="IPR036390">
    <property type="entry name" value="WH_DNA-bd_sf"/>
</dbReference>
<dbReference type="GO" id="GO:0005634">
    <property type="term" value="C:nucleus"/>
    <property type="evidence" value="ECO:0007669"/>
    <property type="project" value="UniProtKB-SubCell"/>
</dbReference>
<dbReference type="GO" id="GO:0006384">
    <property type="term" value="P:transcription initiation at RNA polymerase III promoter"/>
    <property type="evidence" value="ECO:0007669"/>
    <property type="project" value="InterPro"/>
</dbReference>
<feature type="region of interest" description="Disordered" evidence="6">
    <location>
        <begin position="501"/>
        <end position="651"/>
    </location>
</feature>
<organism evidence="9 10">
    <name type="scientific">Pterulicium gracile</name>
    <dbReference type="NCBI Taxonomy" id="1884261"/>
    <lineage>
        <taxon>Eukaryota</taxon>
        <taxon>Fungi</taxon>
        <taxon>Dikarya</taxon>
        <taxon>Basidiomycota</taxon>
        <taxon>Agaricomycotina</taxon>
        <taxon>Agaricomycetes</taxon>
        <taxon>Agaricomycetidae</taxon>
        <taxon>Agaricales</taxon>
        <taxon>Pleurotineae</taxon>
        <taxon>Pterulaceae</taxon>
        <taxon>Pterulicium</taxon>
    </lineage>
</organism>
<dbReference type="InterPro" id="IPR046488">
    <property type="entry name" value="Sfc3/Tfc3_C"/>
</dbReference>
<gene>
    <name evidence="9" type="ORF">BDV98DRAFT_559240</name>
</gene>
<keyword evidence="4" id="KW-0804">Transcription</keyword>
<evidence type="ECO:0000256" key="6">
    <source>
        <dbReference type="SAM" id="MobiDB-lite"/>
    </source>
</evidence>
<dbReference type="InterPro" id="IPR007309">
    <property type="entry name" value="TFIIIC_Bblock-bd"/>
</dbReference>
<dbReference type="Pfam" id="PF04182">
    <property type="entry name" value="B-block_TFIIIC"/>
    <property type="match status" value="1"/>
</dbReference>
<evidence type="ECO:0000256" key="5">
    <source>
        <dbReference type="ARBA" id="ARBA00023242"/>
    </source>
</evidence>
<evidence type="ECO:0000313" key="10">
    <source>
        <dbReference type="Proteomes" id="UP000305067"/>
    </source>
</evidence>
<keyword evidence="2" id="KW-0597">Phosphoprotein</keyword>
<comment type="subcellular location">
    <subcellularLocation>
        <location evidence="1">Nucleus</location>
    </subcellularLocation>
</comment>
<feature type="compositionally biased region" description="Polar residues" evidence="6">
    <location>
        <begin position="617"/>
        <end position="634"/>
    </location>
</feature>
<dbReference type="GO" id="GO:0042791">
    <property type="term" value="P:5S class rRNA transcription by RNA polymerase III"/>
    <property type="evidence" value="ECO:0007669"/>
    <property type="project" value="TreeGrafter"/>
</dbReference>
<sequence>MDDLIEHCIRELAFDGDLGSDISRLHDFVREFYATSSQEQVLDDHFYAFIWSLVVQHPTVRVGTKPDGLTTEVYIAPQQSARRKAQAKGEEVEDTLAPELALIDDAICTPLPDLREQYHDDLRIAIHPESVLVAISGTHIRSPKLSPMVYSALQLIARGREEGLSVTALGQTSGYDQKTCFYLVKQLTELDLVVKVRRGGVGSNFCIHKYFYNRSPLWQQILREELDAEDQDPPQEDPNVADEPSQFPSVATYGFTPIDSRHLSSLTLLRSRVTKLLSGSQNNMFPAMNIMFHLGFSNPSHTDRRFFQRRMRELVSTGVVEKVVVPSNTRRSGAGTVVKCYRLVSDEAPAEGNVLKVDDDDDFEGITSGMKMNVTLHKQFTDIIEDSGIKGLTLNEISTSLGDFDKRTIELLLTRAEKYPPPPHLSDLGIKDILETYGRERRYRYLTTAFYEKLMSQQDCGDVSTTQIATSAHGFLQLNDSLFYEDSTHLHEYQDTFKASQSSLMDAADKPKKRSGGTDLKTPPKKRRKTHAEDGSTNLLLAKPTARKRKRGIEEKDMITEIDPTIDSTPAEPKKRGRPPKPKADASNSPPKKRGRPPKKRETVSATVPPTMDTGESKASTSTSTERDASQTAQDLGGTEPPPVTLPSASPVLNSVALRKSSRRQQAKDMVTSYYIPTVSEVDTSMDVNPSSRETGASMERPITTTTCASPISPTGTAQEVGSTPSLAAGSSLVSTALQNEGIEPRACHSSIRKDPRTKSPKVNVSALRREREFLSLLTSAGGIVNTSSKEIYSLHEDVLRSLEAAGEATSTLAGTQIDKRTLRATFADMESRNLVKTIRTAIITSTGLSRPAWIVHKAEVPQHEVDAYLLNLKHSNPTPRPEKITVLNESIAYGAGPANTFAFGAANKLPIESNARMTSQDRRARTATQADRLFQQDDDVIRDALLTERSTVSQLYGYIMGKAKRARKLHLLAISAFNAEKPPQHIVSLDPRIISLSFFHHDIAVEDFCALVAVTAVSPDLGAYISSSEAKKTPLHELPEKLRSDLHLSRARAKSRILELMEVLRLLGLATPLKPSTSTAPYATCTPRGSHPVSYDLATIDENTVPSNAPVYWQLPNLTSLHRWAVSMVSPPFVKDAPLDTISDCAMYWTELQEYCLTEPLPGTVNSIVPADPAENDESSSLGKLLQRGKSWTGDYSLTWYQIRYLQSLNDASSGTTPLQLSNWKSELQRISYVCSAPEAIVSQFFSRTRDKILTATRKASERGPRQKAVAQNKRTGDGAQLRLAQLAADASRQREQDWECLLQTMHPDPVPAPLAAKFGRIRHRFTASAFGKDDPKWSNEIEKTIRETQNIGQQLPRPLRKAAAAAAAAAYPLAIANLPAPAITLNPPVKSVQELITQQKQLLAIQPVQPTLKKKSKKSARRKKEEDGEPRIPNKPATRRTRFQWNRDYEELAQDAYAIVRARCRPHHRVDFTSLEQVFPALPRNSVRQHVVSAKTANGNDAYLQRLEESWYEFWLRYRGTDILPDANPSSISDFDLASHIEVLRNHIDKTALRVGFFQSSLLPRSILPDSPEHLRDSYTIDEPLLAAPCHDFIWNAQKEESREVSLLQQAFVRDKEDLALVQGMVSSEDSVQIAEGALKMVMGTSDDQYSPEAGSSVLADLGNDVVEQATKNLLSKSVLSKLVRDPSVDRPGRQLKINEVNQNALGGCLAQDLFQDASALEFSSSHQADVWRGWPLLSSDGDVVALLQLASEEKVEFMVDVSVSRDARDDLDWNSKKTGDDDLETDIRVRFHDITSPDDVAPNEFLVEKSPALLTEVLPHGFTDTASVACCAREGAELADCTACLHNSTSLLMQTDDGDNEAVASLHAIIYSAGSAGTPASGLDSTVNDSSRIVLRMLTAFPTPLCFWAGYRQQVLVHTAFMKNWTVLVSEDPPIRVQPRRWRDVNGTLVNDVWEAGCRAVVGVVVFRPGLSLTEMRWRLRSVYDRQEVDELVRHLASEGILERRVVADGGDDANTFCFLGGQRSWYHLT</sequence>
<dbReference type="OrthoDB" id="68020at2759"/>
<dbReference type="PANTHER" id="PTHR15180">
    <property type="entry name" value="GENERAL TRANSCRIPTION FACTOR 3C POLYPEPTIDE 1"/>
    <property type="match status" value="1"/>
</dbReference>
<keyword evidence="10" id="KW-1185">Reference proteome</keyword>
<dbReference type="PANTHER" id="PTHR15180:SF1">
    <property type="entry name" value="GENERAL TRANSCRIPTION FACTOR 3C POLYPEPTIDE 1"/>
    <property type="match status" value="1"/>
</dbReference>
<reference evidence="9 10" key="1">
    <citation type="journal article" date="2019" name="Nat. Ecol. Evol.">
        <title>Megaphylogeny resolves global patterns of mushroom evolution.</title>
        <authorList>
            <person name="Varga T."/>
            <person name="Krizsan K."/>
            <person name="Foldi C."/>
            <person name="Dima B."/>
            <person name="Sanchez-Garcia M."/>
            <person name="Sanchez-Ramirez S."/>
            <person name="Szollosi G.J."/>
            <person name="Szarkandi J.G."/>
            <person name="Papp V."/>
            <person name="Albert L."/>
            <person name="Andreopoulos W."/>
            <person name="Angelini C."/>
            <person name="Antonin V."/>
            <person name="Barry K.W."/>
            <person name="Bougher N.L."/>
            <person name="Buchanan P."/>
            <person name="Buyck B."/>
            <person name="Bense V."/>
            <person name="Catcheside P."/>
            <person name="Chovatia M."/>
            <person name="Cooper J."/>
            <person name="Damon W."/>
            <person name="Desjardin D."/>
            <person name="Finy P."/>
            <person name="Geml J."/>
            <person name="Haridas S."/>
            <person name="Hughes K."/>
            <person name="Justo A."/>
            <person name="Karasinski D."/>
            <person name="Kautmanova I."/>
            <person name="Kiss B."/>
            <person name="Kocsube S."/>
            <person name="Kotiranta H."/>
            <person name="LaButti K.M."/>
            <person name="Lechner B.E."/>
            <person name="Liimatainen K."/>
            <person name="Lipzen A."/>
            <person name="Lukacs Z."/>
            <person name="Mihaltcheva S."/>
            <person name="Morgado L.N."/>
            <person name="Niskanen T."/>
            <person name="Noordeloos M.E."/>
            <person name="Ohm R.A."/>
            <person name="Ortiz-Santana B."/>
            <person name="Ovrebo C."/>
            <person name="Racz N."/>
            <person name="Riley R."/>
            <person name="Savchenko A."/>
            <person name="Shiryaev A."/>
            <person name="Soop K."/>
            <person name="Spirin V."/>
            <person name="Szebenyi C."/>
            <person name="Tomsovsky M."/>
            <person name="Tulloss R.E."/>
            <person name="Uehling J."/>
            <person name="Grigoriev I.V."/>
            <person name="Vagvolgyi C."/>
            <person name="Papp T."/>
            <person name="Martin F.M."/>
            <person name="Miettinen O."/>
            <person name="Hibbett D.S."/>
            <person name="Nagy L.G."/>
        </authorList>
    </citation>
    <scope>NUCLEOTIDE SEQUENCE [LARGE SCALE GENOMIC DNA]</scope>
    <source>
        <strain evidence="9 10">CBS 309.79</strain>
    </source>
</reference>
<dbReference type="InterPro" id="IPR035625">
    <property type="entry name" value="Tfc3-like_eWH"/>
</dbReference>
<protein>
    <submittedName>
        <fullName evidence="9">Uncharacterized protein</fullName>
    </submittedName>
</protein>
<dbReference type="GO" id="GO:0000127">
    <property type="term" value="C:transcription factor TFIIIC complex"/>
    <property type="evidence" value="ECO:0007669"/>
    <property type="project" value="InterPro"/>
</dbReference>
<dbReference type="GO" id="GO:0003677">
    <property type="term" value="F:DNA binding"/>
    <property type="evidence" value="ECO:0007669"/>
    <property type="project" value="UniProtKB-KW"/>
</dbReference>
<evidence type="ECO:0000259" key="8">
    <source>
        <dbReference type="Pfam" id="PF20222"/>
    </source>
</evidence>
<feature type="domain" description="Transcription factor tau subunit sfc3/Tfc3 C-terminal" evidence="8">
    <location>
        <begin position="1441"/>
        <end position="1796"/>
    </location>
</feature>
<evidence type="ECO:0000256" key="3">
    <source>
        <dbReference type="ARBA" id="ARBA00023125"/>
    </source>
</evidence>
<evidence type="ECO:0000259" key="7">
    <source>
        <dbReference type="Pfam" id="PF04182"/>
    </source>
</evidence>
<feature type="compositionally biased region" description="Basic and acidic residues" evidence="6">
    <location>
        <begin position="1425"/>
        <end position="1434"/>
    </location>
</feature>
<accession>A0A5C3QWG0</accession>
<dbReference type="CDD" id="cd16169">
    <property type="entry name" value="Tau138_eWH"/>
    <property type="match status" value="1"/>
</dbReference>
<evidence type="ECO:0000256" key="2">
    <source>
        <dbReference type="ARBA" id="ARBA00022553"/>
    </source>
</evidence>
<dbReference type="InterPro" id="IPR044210">
    <property type="entry name" value="Tfc3-like"/>
</dbReference>
<evidence type="ECO:0000256" key="1">
    <source>
        <dbReference type="ARBA" id="ARBA00004123"/>
    </source>
</evidence>
<feature type="domain" description="B-block binding subunit of TFIIIC" evidence="7">
    <location>
        <begin position="147"/>
        <end position="212"/>
    </location>
</feature>
<proteinExistence type="predicted"/>
<feature type="compositionally biased region" description="Basic residues" evidence="6">
    <location>
        <begin position="1414"/>
        <end position="1424"/>
    </location>
</feature>
<evidence type="ECO:0000256" key="4">
    <source>
        <dbReference type="ARBA" id="ARBA00023163"/>
    </source>
</evidence>
<evidence type="ECO:0000313" key="9">
    <source>
        <dbReference type="EMBL" id="TFL06336.1"/>
    </source>
</evidence>
<keyword evidence="5" id="KW-0539">Nucleus</keyword>
<dbReference type="Proteomes" id="UP000305067">
    <property type="component" value="Unassembled WGS sequence"/>
</dbReference>
<dbReference type="STRING" id="1884261.A0A5C3QWG0"/>
<keyword evidence="3" id="KW-0238">DNA-binding</keyword>
<dbReference type="EMBL" id="ML178815">
    <property type="protein sequence ID" value="TFL06336.1"/>
    <property type="molecule type" value="Genomic_DNA"/>
</dbReference>